<dbReference type="EMBL" id="CP121196">
    <property type="protein sequence ID" value="XBH17550.1"/>
    <property type="molecule type" value="Genomic_DNA"/>
</dbReference>
<evidence type="ECO:0000256" key="1">
    <source>
        <dbReference type="ARBA" id="ARBA00004571"/>
    </source>
</evidence>
<keyword evidence="4 10" id="KW-0812">Transmembrane</keyword>
<evidence type="ECO:0000256" key="9">
    <source>
        <dbReference type="ARBA" id="ARBA00023237"/>
    </source>
</evidence>
<keyword evidence="9 10" id="KW-0998">Cell outer membrane</keyword>
<evidence type="ECO:0000256" key="8">
    <source>
        <dbReference type="ARBA" id="ARBA00023170"/>
    </source>
</evidence>
<dbReference type="Gene3D" id="2.40.170.20">
    <property type="entry name" value="TonB-dependent receptor, beta-barrel domain"/>
    <property type="match status" value="1"/>
</dbReference>
<dbReference type="GO" id="GO:0009279">
    <property type="term" value="C:cell outer membrane"/>
    <property type="evidence" value="ECO:0007669"/>
    <property type="project" value="UniProtKB-SubCell"/>
</dbReference>
<keyword evidence="7 10" id="KW-0472">Membrane</keyword>
<organism evidence="14">
    <name type="scientific">Telmatobacter sp. DSM 110680</name>
    <dbReference type="NCBI Taxonomy" id="3036704"/>
    <lineage>
        <taxon>Bacteria</taxon>
        <taxon>Pseudomonadati</taxon>
        <taxon>Acidobacteriota</taxon>
        <taxon>Terriglobia</taxon>
        <taxon>Terriglobales</taxon>
        <taxon>Acidobacteriaceae</taxon>
        <taxon>Telmatobacter</taxon>
    </lineage>
</organism>
<keyword evidence="5" id="KW-0732">Signal</keyword>
<dbReference type="Gene3D" id="2.170.130.10">
    <property type="entry name" value="TonB-dependent receptor, plug domain"/>
    <property type="match status" value="1"/>
</dbReference>
<evidence type="ECO:0000256" key="3">
    <source>
        <dbReference type="ARBA" id="ARBA00022452"/>
    </source>
</evidence>
<keyword evidence="2 10" id="KW-0813">Transport</keyword>
<evidence type="ECO:0000256" key="5">
    <source>
        <dbReference type="ARBA" id="ARBA00022729"/>
    </source>
</evidence>
<reference evidence="14" key="1">
    <citation type="submission" date="2023-03" db="EMBL/GenBank/DDBJ databases">
        <title>Edaphobacter sp.</title>
        <authorList>
            <person name="Huber K.J."/>
            <person name="Papendorf J."/>
            <person name="Pilke C."/>
            <person name="Bunk B."/>
            <person name="Sproeer C."/>
            <person name="Pester M."/>
        </authorList>
    </citation>
    <scope>NUCLEOTIDE SEQUENCE</scope>
    <source>
        <strain evidence="14">DSM 110680</strain>
    </source>
</reference>
<dbReference type="Pfam" id="PF07715">
    <property type="entry name" value="Plug"/>
    <property type="match status" value="1"/>
</dbReference>
<dbReference type="InterPro" id="IPR000531">
    <property type="entry name" value="Beta-barrel_TonB"/>
</dbReference>
<dbReference type="SUPFAM" id="SSF56935">
    <property type="entry name" value="Porins"/>
    <property type="match status" value="1"/>
</dbReference>
<dbReference type="InterPro" id="IPR037066">
    <property type="entry name" value="Plug_dom_sf"/>
</dbReference>
<evidence type="ECO:0000256" key="2">
    <source>
        <dbReference type="ARBA" id="ARBA00022448"/>
    </source>
</evidence>
<evidence type="ECO:0000259" key="13">
    <source>
        <dbReference type="Pfam" id="PF07715"/>
    </source>
</evidence>
<dbReference type="InterPro" id="IPR012910">
    <property type="entry name" value="Plug_dom"/>
</dbReference>
<keyword evidence="3 10" id="KW-1134">Transmembrane beta strand</keyword>
<gene>
    <name evidence="14" type="ORF">P8935_23660</name>
</gene>
<proteinExistence type="inferred from homology"/>
<evidence type="ECO:0000313" key="14">
    <source>
        <dbReference type="EMBL" id="XBH17550.1"/>
    </source>
</evidence>
<dbReference type="RefSeq" id="WP_348262774.1">
    <property type="nucleotide sequence ID" value="NZ_CP121196.1"/>
</dbReference>
<sequence length="767" mass="83204">MPWCNSKAMIGVLRQIPRAALACAWLLAIAKLYAQQPVPITLSVVDKSGSVIAGASVQEANGPLLGRTDTNGQLTIHCRIPCRLHVEAKGFAGKFVEVSANTTVQLDPAGSSEQVTVTAYRTPLGTLESPVSTRQLSQTALQSTPSLTLDGKIRQLPGVELFRRSSSLVANPSSQGVSLRGLGSTAASRTLVTEDDVPLNDPFAGWIRWQEQPELSIRSVEMVRGGASDLYGSSAIGGVINVNPVRPTSTLAELTTSYGSQSTYDESALMQSKRGSWGILLAGGALGTDGFIQEASYQRGPVDIASNVHAQNGLLLLDHVHGPLRLFVRGSGFNDARSNGTPQQTNGTRLWRYATGGDWNGPHEGTLTARFYGSAEHFRQVFSSIINTPTATEPTCSYRCGEVPTRLSLSPENELGAVAHWSQPLGAGMVMVAGADVHDVRVWDREQTFGTTAALTNLHDHQRDSAVYAEAMTVHAGWTLTGSGRMDWFQNYDGQSLVWNGITWVPAATQPVQKDQHLFDPRLGVSRKIGAHWALSASGFRAFREPTPNELYRSTQVGNKLTLPNNSLLSERATGWEVGAAGEWRWGTIRTSYFDTQVNRPIVAVTTNPNSSPILLKRNNLGQIESRGVGIDFEVAPQHWLAVDGGYQYAHAIVSRGTQDLGNWIPEVPRNMATLNVRAFRPQIGMLTLQSRVSGHQYDDDANLFLLHGFFRLDAYGSHEFGSHVEFFAAGENLFDRSIEVSKTPTTTLATPRVARAGLNLNLGRAK</sequence>
<dbReference type="PROSITE" id="PS52016">
    <property type="entry name" value="TONB_DEPENDENT_REC_3"/>
    <property type="match status" value="1"/>
</dbReference>
<keyword evidence="8 14" id="KW-0675">Receptor</keyword>
<protein>
    <submittedName>
        <fullName evidence="14">TonB-dependent receptor</fullName>
    </submittedName>
</protein>
<evidence type="ECO:0000256" key="4">
    <source>
        <dbReference type="ARBA" id="ARBA00022692"/>
    </source>
</evidence>
<dbReference type="GO" id="GO:0044718">
    <property type="term" value="P:siderophore transmembrane transport"/>
    <property type="evidence" value="ECO:0007669"/>
    <property type="project" value="TreeGrafter"/>
</dbReference>
<dbReference type="PANTHER" id="PTHR30069:SF29">
    <property type="entry name" value="HEMOGLOBIN AND HEMOGLOBIN-HAPTOGLOBIN-BINDING PROTEIN 1-RELATED"/>
    <property type="match status" value="1"/>
</dbReference>
<dbReference type="Pfam" id="PF00593">
    <property type="entry name" value="TonB_dep_Rec_b-barrel"/>
    <property type="match status" value="1"/>
</dbReference>
<dbReference type="PANTHER" id="PTHR30069">
    <property type="entry name" value="TONB-DEPENDENT OUTER MEMBRANE RECEPTOR"/>
    <property type="match status" value="1"/>
</dbReference>
<dbReference type="GO" id="GO:0015344">
    <property type="term" value="F:siderophore uptake transmembrane transporter activity"/>
    <property type="evidence" value="ECO:0007669"/>
    <property type="project" value="TreeGrafter"/>
</dbReference>
<evidence type="ECO:0000256" key="7">
    <source>
        <dbReference type="ARBA" id="ARBA00023136"/>
    </source>
</evidence>
<evidence type="ECO:0000256" key="11">
    <source>
        <dbReference type="RuleBase" id="RU003357"/>
    </source>
</evidence>
<name>A0AAU7DJP3_9BACT</name>
<accession>A0AAU7DJP3</accession>
<evidence type="ECO:0000256" key="6">
    <source>
        <dbReference type="ARBA" id="ARBA00023077"/>
    </source>
</evidence>
<evidence type="ECO:0000259" key="12">
    <source>
        <dbReference type="Pfam" id="PF00593"/>
    </source>
</evidence>
<comment type="subcellular location">
    <subcellularLocation>
        <location evidence="1 10">Cell outer membrane</location>
        <topology evidence="1 10">Multi-pass membrane protein</topology>
    </subcellularLocation>
</comment>
<comment type="similarity">
    <text evidence="10 11">Belongs to the TonB-dependent receptor family.</text>
</comment>
<keyword evidence="6 11" id="KW-0798">TonB box</keyword>
<dbReference type="InterPro" id="IPR039426">
    <property type="entry name" value="TonB-dep_rcpt-like"/>
</dbReference>
<feature type="domain" description="TonB-dependent receptor-like beta-barrel" evidence="12">
    <location>
        <begin position="332"/>
        <end position="734"/>
    </location>
</feature>
<evidence type="ECO:0000256" key="10">
    <source>
        <dbReference type="PROSITE-ProRule" id="PRU01360"/>
    </source>
</evidence>
<dbReference type="InterPro" id="IPR036942">
    <property type="entry name" value="Beta-barrel_TonB_sf"/>
</dbReference>
<feature type="domain" description="TonB-dependent receptor plug" evidence="13">
    <location>
        <begin position="128"/>
        <end position="239"/>
    </location>
</feature>
<dbReference type="AlphaFoldDB" id="A0AAU7DJP3"/>